<evidence type="ECO:0000313" key="3">
    <source>
        <dbReference type="Proteomes" id="UP000295518"/>
    </source>
</evidence>
<dbReference type="EMBL" id="SNWN01000011">
    <property type="protein sequence ID" value="TDO20393.1"/>
    <property type="molecule type" value="Genomic_DNA"/>
</dbReference>
<gene>
    <name evidence="2" type="ORF">EI74_0471</name>
</gene>
<keyword evidence="3" id="KW-1185">Reference proteome</keyword>
<accession>A0A4R6IDP7</accession>
<sequence>MKDKSKITEAQKAQADAFEKFVKNHSEGQIIDIDTKLKWDQMYYWHYKDIKYKVLKNHFLESYNLFSYNNIDMRTNNFENKIIMMIEQISKKVDEIGKDVAELKQSHKILRADVDELKQSHKVLRADVDELKQSHKILQADVAVLKQSHKILHSDVSVLKGLHNLQ</sequence>
<comment type="caution">
    <text evidence="2">The sequence shown here is derived from an EMBL/GenBank/DDBJ whole genome shotgun (WGS) entry which is preliminary data.</text>
</comment>
<organism evidence="2 3">
    <name type="scientific">Mycoplasma testudineum</name>
    <dbReference type="NCBI Taxonomy" id="244584"/>
    <lineage>
        <taxon>Bacteria</taxon>
        <taxon>Bacillati</taxon>
        <taxon>Mycoplasmatota</taxon>
        <taxon>Mollicutes</taxon>
        <taxon>Mycoplasmataceae</taxon>
        <taxon>Mycoplasma</taxon>
    </lineage>
</organism>
<proteinExistence type="predicted"/>
<evidence type="ECO:0000256" key="1">
    <source>
        <dbReference type="SAM" id="Coils"/>
    </source>
</evidence>
<reference evidence="2 3" key="1">
    <citation type="submission" date="2019-03" db="EMBL/GenBank/DDBJ databases">
        <title>Genomic Encyclopedia of Archaeal and Bacterial Type Strains, Phase II (KMG-II): from individual species to whole genera.</title>
        <authorList>
            <person name="Goeker M."/>
        </authorList>
    </citation>
    <scope>NUCLEOTIDE SEQUENCE [LARGE SCALE GENOMIC DNA]</scope>
    <source>
        <strain evidence="2 3">ATCC 700618</strain>
    </source>
</reference>
<name>A0A4R6IDP7_9MOLU</name>
<evidence type="ECO:0000313" key="2">
    <source>
        <dbReference type="EMBL" id="TDO20393.1"/>
    </source>
</evidence>
<feature type="coiled-coil region" evidence="1">
    <location>
        <begin position="86"/>
        <end position="148"/>
    </location>
</feature>
<protein>
    <submittedName>
        <fullName evidence="2">Uncharacterized protein</fullName>
    </submittedName>
</protein>
<dbReference type="Proteomes" id="UP000295518">
    <property type="component" value="Unassembled WGS sequence"/>
</dbReference>
<dbReference type="RefSeq" id="WP_094254635.1">
    <property type="nucleotide sequence ID" value="NZ_NNCE01000003.1"/>
</dbReference>
<dbReference type="Gene3D" id="1.20.5.170">
    <property type="match status" value="1"/>
</dbReference>
<dbReference type="AlphaFoldDB" id="A0A4R6IDP7"/>
<keyword evidence="1" id="KW-0175">Coiled coil</keyword>